<sequence length="96" mass="11184">MKHLGPCLNDEESKKSSGDIKRRYDSRFEVKLHNNSHRRAKSMVKPTYVLMGSFVERMKLKDQNLGLGILETSYEEEDEIGTWCGELAKRGEKERH</sequence>
<proteinExistence type="predicted"/>
<evidence type="ECO:0000256" key="1">
    <source>
        <dbReference type="SAM" id="MobiDB-lite"/>
    </source>
</evidence>
<feature type="compositionally biased region" description="Basic and acidic residues" evidence="1">
    <location>
        <begin position="11"/>
        <end position="20"/>
    </location>
</feature>
<organism evidence="2">
    <name type="scientific">Noccaea caerulescens</name>
    <name type="common">Alpine penny-cress</name>
    <name type="synonym">Thlaspi caerulescens</name>
    <dbReference type="NCBI Taxonomy" id="107243"/>
    <lineage>
        <taxon>Eukaryota</taxon>
        <taxon>Viridiplantae</taxon>
        <taxon>Streptophyta</taxon>
        <taxon>Embryophyta</taxon>
        <taxon>Tracheophyta</taxon>
        <taxon>Spermatophyta</taxon>
        <taxon>Magnoliopsida</taxon>
        <taxon>eudicotyledons</taxon>
        <taxon>Gunneridae</taxon>
        <taxon>Pentapetalae</taxon>
        <taxon>rosids</taxon>
        <taxon>malvids</taxon>
        <taxon>Brassicales</taxon>
        <taxon>Brassicaceae</taxon>
        <taxon>Coluteocarpeae</taxon>
        <taxon>Noccaea</taxon>
    </lineage>
</organism>
<dbReference type="EMBL" id="GEVL01021136">
    <property type="protein sequence ID" value="JAU56205.1"/>
    <property type="molecule type" value="Transcribed_RNA"/>
</dbReference>
<feature type="region of interest" description="Disordered" evidence="1">
    <location>
        <begin position="1"/>
        <end position="20"/>
    </location>
</feature>
<reference evidence="2" key="1">
    <citation type="submission" date="2016-07" db="EMBL/GenBank/DDBJ databases">
        <title>De novo transcriptome assembly of four accessions of the metal hyperaccumulator plant Noccaea caerulescens.</title>
        <authorList>
            <person name="Blande D."/>
            <person name="Halimaa P."/>
            <person name="Tervahauta A.I."/>
            <person name="Aarts M.G."/>
            <person name="Karenlampi S.O."/>
        </authorList>
    </citation>
    <scope>NUCLEOTIDE SEQUENCE</scope>
</reference>
<protein>
    <submittedName>
        <fullName evidence="2">Uncharacterized protein</fullName>
    </submittedName>
</protein>
<dbReference type="AlphaFoldDB" id="A0A1J3FMM8"/>
<evidence type="ECO:0000313" key="2">
    <source>
        <dbReference type="EMBL" id="JAU44710.1"/>
    </source>
</evidence>
<gene>
    <name evidence="2" type="ORF">LC_TR10205_c2_g1_i1_g.35956</name>
    <name evidence="3" type="ORF">LE_TR8399_c0_g1_i1_g.28733</name>
</gene>
<evidence type="ECO:0000313" key="3">
    <source>
        <dbReference type="EMBL" id="JAU56205.1"/>
    </source>
</evidence>
<accession>A0A1J3FMM8</accession>
<dbReference type="EMBL" id="GEVK01008122">
    <property type="protein sequence ID" value="JAU44710.1"/>
    <property type="molecule type" value="Transcribed_RNA"/>
</dbReference>
<name>A0A1J3FMM8_NOCCA</name>